<protein>
    <submittedName>
        <fullName evidence="2">Uncharacterized protein</fullName>
    </submittedName>
</protein>
<dbReference type="InterPro" id="IPR036770">
    <property type="entry name" value="Ankyrin_rpt-contain_sf"/>
</dbReference>
<feature type="region of interest" description="Disordered" evidence="1">
    <location>
        <begin position="374"/>
        <end position="399"/>
    </location>
</feature>
<dbReference type="Gene3D" id="1.25.40.20">
    <property type="entry name" value="Ankyrin repeat-containing domain"/>
    <property type="match status" value="1"/>
</dbReference>
<evidence type="ECO:0000313" key="2">
    <source>
        <dbReference type="EMBL" id="KAF9953054.1"/>
    </source>
</evidence>
<feature type="compositionally biased region" description="Polar residues" evidence="1">
    <location>
        <begin position="374"/>
        <end position="386"/>
    </location>
</feature>
<comment type="caution">
    <text evidence="2">The sequence shown here is derived from an EMBL/GenBank/DDBJ whole genome shotgun (WGS) entry which is preliminary data.</text>
</comment>
<keyword evidence="3" id="KW-1185">Reference proteome</keyword>
<feature type="region of interest" description="Disordered" evidence="1">
    <location>
        <begin position="566"/>
        <end position="587"/>
    </location>
</feature>
<dbReference type="Proteomes" id="UP000738359">
    <property type="component" value="Unassembled WGS sequence"/>
</dbReference>
<proteinExistence type="predicted"/>
<evidence type="ECO:0000313" key="3">
    <source>
        <dbReference type="Proteomes" id="UP000738359"/>
    </source>
</evidence>
<dbReference type="AlphaFoldDB" id="A0A9P6IXY9"/>
<dbReference type="OrthoDB" id="2123378at2759"/>
<reference evidence="2" key="1">
    <citation type="journal article" date="2020" name="Fungal Divers.">
        <title>Resolving the Mortierellaceae phylogeny through synthesis of multi-gene phylogenetics and phylogenomics.</title>
        <authorList>
            <person name="Vandepol N."/>
            <person name="Liber J."/>
            <person name="Desiro A."/>
            <person name="Na H."/>
            <person name="Kennedy M."/>
            <person name="Barry K."/>
            <person name="Grigoriev I.V."/>
            <person name="Miller A.N."/>
            <person name="O'Donnell K."/>
            <person name="Stajich J.E."/>
            <person name="Bonito G."/>
        </authorList>
    </citation>
    <scope>NUCLEOTIDE SEQUENCE</scope>
    <source>
        <strain evidence="2">CK1249</strain>
    </source>
</reference>
<dbReference type="SUPFAM" id="SSF48403">
    <property type="entry name" value="Ankyrin repeat"/>
    <property type="match status" value="1"/>
</dbReference>
<evidence type="ECO:0000256" key="1">
    <source>
        <dbReference type="SAM" id="MobiDB-lite"/>
    </source>
</evidence>
<feature type="region of interest" description="Disordered" evidence="1">
    <location>
        <begin position="618"/>
        <end position="670"/>
    </location>
</feature>
<feature type="non-terminal residue" evidence="2">
    <location>
        <position position="1"/>
    </location>
</feature>
<accession>A0A9P6IXY9</accession>
<name>A0A9P6IXY9_MORAP</name>
<gene>
    <name evidence="2" type="ORF">BGZ70_000379</name>
</gene>
<feature type="region of interest" description="Disordered" evidence="1">
    <location>
        <begin position="412"/>
        <end position="432"/>
    </location>
</feature>
<sequence>MNVFKECIHADLRDKAAMFMGIEFESETKPHPKTRPSPFITMTVLQLSVLSQYAGLLADAGEREAAVEMLLEVFTPEDLNGNPFADGNNVMHLAAFLQLRHTLDLLVAHGGDPWLKNGRGLTAYDILLAVTDDDFASAIYLQKDASSFRTVQATGDTLPSSLPIQHKIREAAIAEDVDTTKAGLHQVNSAIPLRTRGPARMRQHGAAHEGASIQLDINDGPQVFQLTFGQDSGAGVSSQAETRPRCYIPRRFDAALEGFDEVEEENDDSIRLVEQDAIDLDQRRQSFYHHQHYHYDHSSSDESDTESDTALYEDQTCYHKMRSNRHGTRAAMPLYSILKRPAGWPPQDMSPEQRHAYQAYQAYVATLHLLPTRNTGRSDQSFSTSTAGGGSQEDKKRVRWQPVKKVRIFRRHLYHQSDDDSQEDEPAVSEQFEEPVEDHTLAVFDSPYDSVRPVTPSAHFSSPVEMSADDRSVVPACSSPLPPAHFTRPLPELPKQMESIRSLRDSCKSISRAATPPPLALVQDFSEKPAKSRGIPGLWSPRNPGSSPYAAPRFSMSESRLGSLAKATFRRSESQDDEPMGENKVVSPTRSRSALAILDSPQWFCKAFAETISPLSSLSRATGKDSIRSRPSIPTPGCDGTGPTEDNIKHASLSKADQDGFKGNWSARSK</sequence>
<feature type="compositionally biased region" description="Acidic residues" evidence="1">
    <location>
        <begin position="419"/>
        <end position="432"/>
    </location>
</feature>
<feature type="region of interest" description="Disordered" evidence="1">
    <location>
        <begin position="532"/>
        <end position="553"/>
    </location>
</feature>
<dbReference type="EMBL" id="JAAAHY010001070">
    <property type="protein sequence ID" value="KAF9953054.1"/>
    <property type="molecule type" value="Genomic_DNA"/>
</dbReference>
<organism evidence="2 3">
    <name type="scientific">Mortierella alpina</name>
    <name type="common">Oleaginous fungus</name>
    <name type="synonym">Mortierella renispora</name>
    <dbReference type="NCBI Taxonomy" id="64518"/>
    <lineage>
        <taxon>Eukaryota</taxon>
        <taxon>Fungi</taxon>
        <taxon>Fungi incertae sedis</taxon>
        <taxon>Mucoromycota</taxon>
        <taxon>Mortierellomycotina</taxon>
        <taxon>Mortierellomycetes</taxon>
        <taxon>Mortierellales</taxon>
        <taxon>Mortierellaceae</taxon>
        <taxon>Mortierella</taxon>
    </lineage>
</organism>